<keyword evidence="1" id="KW-0472">Membrane</keyword>
<name>A0A931AYP8_9FIRM</name>
<keyword evidence="1" id="KW-1133">Transmembrane helix</keyword>
<dbReference type="AlphaFoldDB" id="A0A931AYP8"/>
<sequence length="312" mass="36476">MTKKNNDITLGIILIFIGGLFLLNTLDIIRYNIWNLLFRYWPVFLIIIGINILFKSTKLWWLSPLLIIVLLVLLFVPGDYMPSYIQNFRQDSGTHMRPSTEPFESEHEYLDNHHYFDVYLSIDSGRIDIGSLANDNYLYKLLYNYHNEKPNLDFDFDLETNRAQLNISHMQSFEFDQVDVVNNSKLNLNKEAIHNINIESGIGRYNLELKDLDIEELIINTGISEIYVSYNDFPNETIINSGASNIEFEFPDNIGIQIETRNITNKQDFIEKGFIEIEENIFQNEKYDEAENRIMISLSSPATNIEVSFRDN</sequence>
<accession>A0A931AYP8</accession>
<evidence type="ECO:0000259" key="2">
    <source>
        <dbReference type="Pfam" id="PF18917"/>
    </source>
</evidence>
<reference evidence="3" key="1">
    <citation type="submission" date="2020-11" db="EMBL/GenBank/DDBJ databases">
        <title>Halonatronomonas betainensis gen. nov., sp. nov. a novel haloalkaliphilic representative of the family Halanaerobiacae capable of betaine degradation.</title>
        <authorList>
            <person name="Boltyanskaya Y."/>
            <person name="Kevbrin V."/>
            <person name="Detkova E."/>
            <person name="Grouzdev D.S."/>
            <person name="Koziaeva V."/>
            <person name="Zhilina T."/>
        </authorList>
    </citation>
    <scope>NUCLEOTIDE SEQUENCE</scope>
    <source>
        <strain evidence="3">Z-7014</strain>
    </source>
</reference>
<dbReference type="Proteomes" id="UP000621436">
    <property type="component" value="Unassembled WGS sequence"/>
</dbReference>
<protein>
    <recommendedName>
        <fullName evidence="2">LiaI-LiaF-like transmembrane region domain-containing protein</fullName>
    </recommendedName>
</protein>
<dbReference type="Pfam" id="PF18917">
    <property type="entry name" value="LiaI-LiaF-like_TM1"/>
    <property type="match status" value="1"/>
</dbReference>
<keyword evidence="1" id="KW-0812">Transmembrane</keyword>
<feature type="transmembrane region" description="Helical" evidence="1">
    <location>
        <begin position="60"/>
        <end position="80"/>
    </location>
</feature>
<feature type="transmembrane region" description="Helical" evidence="1">
    <location>
        <begin position="12"/>
        <end position="29"/>
    </location>
</feature>
<feature type="transmembrane region" description="Helical" evidence="1">
    <location>
        <begin position="36"/>
        <end position="54"/>
    </location>
</feature>
<dbReference type="InterPro" id="IPR043726">
    <property type="entry name" value="LiaI-LiaF-like_TM1"/>
</dbReference>
<evidence type="ECO:0000313" key="4">
    <source>
        <dbReference type="Proteomes" id="UP000621436"/>
    </source>
</evidence>
<evidence type="ECO:0000256" key="1">
    <source>
        <dbReference type="SAM" id="Phobius"/>
    </source>
</evidence>
<organism evidence="3 4">
    <name type="scientific">Halonatronomonas betaini</name>
    <dbReference type="NCBI Taxonomy" id="2778430"/>
    <lineage>
        <taxon>Bacteria</taxon>
        <taxon>Bacillati</taxon>
        <taxon>Bacillota</taxon>
        <taxon>Clostridia</taxon>
        <taxon>Halanaerobiales</taxon>
        <taxon>Halarsenatibacteraceae</taxon>
        <taxon>Halonatronomonas</taxon>
    </lineage>
</organism>
<feature type="domain" description="LiaI-LiaF-like transmembrane region" evidence="2">
    <location>
        <begin position="8"/>
        <end position="53"/>
    </location>
</feature>
<gene>
    <name evidence="3" type="ORF">I0Q91_09150</name>
</gene>
<evidence type="ECO:0000313" key="3">
    <source>
        <dbReference type="EMBL" id="MBF8437243.1"/>
    </source>
</evidence>
<comment type="caution">
    <text evidence="3">The sequence shown here is derived from an EMBL/GenBank/DDBJ whole genome shotgun (WGS) entry which is preliminary data.</text>
</comment>
<dbReference type="RefSeq" id="WP_270454205.1">
    <property type="nucleotide sequence ID" value="NZ_JADPIE010000004.1"/>
</dbReference>
<keyword evidence="4" id="KW-1185">Reference proteome</keyword>
<proteinExistence type="predicted"/>
<dbReference type="EMBL" id="JADPIE010000004">
    <property type="protein sequence ID" value="MBF8437243.1"/>
    <property type="molecule type" value="Genomic_DNA"/>
</dbReference>